<reference evidence="2 3" key="1">
    <citation type="submission" date="2020-07" db="EMBL/GenBank/DDBJ databases">
        <authorList>
            <person name="Feng H."/>
        </authorList>
    </citation>
    <scope>NUCLEOTIDE SEQUENCE [LARGE SCALE GENOMIC DNA]</scope>
    <source>
        <strain evidence="3">s-10</strain>
    </source>
</reference>
<organism evidence="2 3">
    <name type="scientific">Paenactinomyces guangxiensis</name>
    <dbReference type="NCBI Taxonomy" id="1490290"/>
    <lineage>
        <taxon>Bacteria</taxon>
        <taxon>Bacillati</taxon>
        <taxon>Bacillota</taxon>
        <taxon>Bacilli</taxon>
        <taxon>Bacillales</taxon>
        <taxon>Thermoactinomycetaceae</taxon>
        <taxon>Paenactinomyces</taxon>
    </lineage>
</organism>
<evidence type="ECO:0000313" key="2">
    <source>
        <dbReference type="EMBL" id="MBA4493929.1"/>
    </source>
</evidence>
<comment type="caution">
    <text evidence="2">The sequence shown here is derived from an EMBL/GenBank/DDBJ whole genome shotgun (WGS) entry which is preliminary data.</text>
</comment>
<name>A0A7W1WPZ3_9BACL</name>
<keyword evidence="3" id="KW-1185">Reference proteome</keyword>
<protein>
    <recommendedName>
        <fullName evidence="1">Transporter-associated domain-containing protein</fullName>
    </recommendedName>
</protein>
<feature type="domain" description="Transporter-associated" evidence="1">
    <location>
        <begin position="12"/>
        <end position="54"/>
    </location>
</feature>
<dbReference type="RefSeq" id="WP_181751165.1">
    <property type="nucleotide sequence ID" value="NZ_JACEIQ010000004.1"/>
</dbReference>
<dbReference type="InterPro" id="IPR005170">
    <property type="entry name" value="Transptr-assoc_dom"/>
</dbReference>
<sequence>MSHCNRCGEHRKIEGVNEYFKIDIKDRDNDTIGGWIFSQLEKVPEVGDQVTYDKHMFFSSGCSPAQIDEIPSQANRT</sequence>
<dbReference type="InterPro" id="IPR016169">
    <property type="entry name" value="FAD-bd_PCMH_sub2"/>
</dbReference>
<dbReference type="GO" id="GO:0050660">
    <property type="term" value="F:flavin adenine dinucleotide binding"/>
    <property type="evidence" value="ECO:0007669"/>
    <property type="project" value="InterPro"/>
</dbReference>
<dbReference type="Proteomes" id="UP000535491">
    <property type="component" value="Unassembled WGS sequence"/>
</dbReference>
<dbReference type="EMBL" id="JACEIQ010000004">
    <property type="protein sequence ID" value="MBA4493929.1"/>
    <property type="molecule type" value="Genomic_DNA"/>
</dbReference>
<evidence type="ECO:0000259" key="1">
    <source>
        <dbReference type="Pfam" id="PF03471"/>
    </source>
</evidence>
<dbReference type="Gene3D" id="3.30.465.10">
    <property type="match status" value="1"/>
</dbReference>
<dbReference type="Pfam" id="PF03471">
    <property type="entry name" value="CorC_HlyC"/>
    <property type="match status" value="1"/>
</dbReference>
<dbReference type="AlphaFoldDB" id="A0A7W1WPZ3"/>
<dbReference type="InterPro" id="IPR036318">
    <property type="entry name" value="FAD-bd_PCMH-like_sf"/>
</dbReference>
<dbReference type="SUPFAM" id="SSF56176">
    <property type="entry name" value="FAD-binding/transporter-associated domain-like"/>
    <property type="match status" value="1"/>
</dbReference>
<accession>A0A7W1WPZ3</accession>
<evidence type="ECO:0000313" key="3">
    <source>
        <dbReference type="Proteomes" id="UP000535491"/>
    </source>
</evidence>
<gene>
    <name evidence="2" type="ORF">H1191_06380</name>
</gene>
<proteinExistence type="predicted"/>